<reference evidence="2" key="1">
    <citation type="submission" date="2020-08" db="EMBL/GenBank/DDBJ databases">
        <title>Multicomponent nature underlies the extraordinary mechanical properties of spider dragline silk.</title>
        <authorList>
            <person name="Kono N."/>
            <person name="Nakamura H."/>
            <person name="Mori M."/>
            <person name="Yoshida Y."/>
            <person name="Ohtoshi R."/>
            <person name="Malay A.D."/>
            <person name="Moran D.A.P."/>
            <person name="Tomita M."/>
            <person name="Numata K."/>
            <person name="Arakawa K."/>
        </authorList>
    </citation>
    <scope>NUCLEOTIDE SEQUENCE</scope>
</reference>
<evidence type="ECO:0000313" key="3">
    <source>
        <dbReference type="Proteomes" id="UP000887159"/>
    </source>
</evidence>
<accession>A0A8X6WBU1</accession>
<feature type="region of interest" description="Disordered" evidence="1">
    <location>
        <begin position="14"/>
        <end position="131"/>
    </location>
</feature>
<sequence>MPAMIRYLDHWATAARGDVDTYRSDSEGSRTAQAETEDGERAPSLQEANDIKKRPHGSHKWRKKQVPQSLASGPDTREMTRREAADKNNSCPEGPVPVHLAQQTNDERQALSGRSNPCQSRSTETANDRQVLTNCAVEGVSMKNKSCKSLSTTQ</sequence>
<proteinExistence type="predicted"/>
<organism evidence="2 3">
    <name type="scientific">Trichonephila clavipes</name>
    <name type="common">Golden silk orbweaver</name>
    <name type="synonym">Nephila clavipes</name>
    <dbReference type="NCBI Taxonomy" id="2585209"/>
    <lineage>
        <taxon>Eukaryota</taxon>
        <taxon>Metazoa</taxon>
        <taxon>Ecdysozoa</taxon>
        <taxon>Arthropoda</taxon>
        <taxon>Chelicerata</taxon>
        <taxon>Arachnida</taxon>
        <taxon>Araneae</taxon>
        <taxon>Araneomorphae</taxon>
        <taxon>Entelegynae</taxon>
        <taxon>Araneoidea</taxon>
        <taxon>Nephilidae</taxon>
        <taxon>Trichonephila</taxon>
    </lineage>
</organism>
<dbReference type="Proteomes" id="UP000887159">
    <property type="component" value="Unassembled WGS sequence"/>
</dbReference>
<feature type="compositionally biased region" description="Basic residues" evidence="1">
    <location>
        <begin position="53"/>
        <end position="65"/>
    </location>
</feature>
<feature type="compositionally biased region" description="Polar residues" evidence="1">
    <location>
        <begin position="112"/>
        <end position="131"/>
    </location>
</feature>
<feature type="compositionally biased region" description="Basic and acidic residues" evidence="1">
    <location>
        <begin position="17"/>
        <end position="28"/>
    </location>
</feature>
<dbReference type="AlphaFoldDB" id="A0A8X6WBU1"/>
<keyword evidence="3" id="KW-1185">Reference proteome</keyword>
<dbReference type="EMBL" id="BMAU01021400">
    <property type="protein sequence ID" value="GFY31855.1"/>
    <property type="molecule type" value="Genomic_DNA"/>
</dbReference>
<evidence type="ECO:0000313" key="2">
    <source>
        <dbReference type="EMBL" id="GFY31855.1"/>
    </source>
</evidence>
<evidence type="ECO:0000256" key="1">
    <source>
        <dbReference type="SAM" id="MobiDB-lite"/>
    </source>
</evidence>
<comment type="caution">
    <text evidence="2">The sequence shown here is derived from an EMBL/GenBank/DDBJ whole genome shotgun (WGS) entry which is preliminary data.</text>
</comment>
<name>A0A8X6WBU1_TRICX</name>
<protein>
    <submittedName>
        <fullName evidence="2">Uncharacterized protein</fullName>
    </submittedName>
</protein>
<feature type="compositionally biased region" description="Basic and acidic residues" evidence="1">
    <location>
        <begin position="75"/>
        <end position="86"/>
    </location>
</feature>
<gene>
    <name evidence="2" type="ORF">TNCV_4201631</name>
</gene>